<dbReference type="EMBL" id="JBBNAF010000013">
    <property type="protein sequence ID" value="KAK9087545.1"/>
    <property type="molecule type" value="Genomic_DNA"/>
</dbReference>
<protein>
    <submittedName>
        <fullName evidence="1">Uncharacterized protein</fullName>
    </submittedName>
</protein>
<dbReference type="AlphaFoldDB" id="A0AAP0E8W3"/>
<dbReference type="Proteomes" id="UP001420932">
    <property type="component" value="Unassembled WGS sequence"/>
</dbReference>
<organism evidence="1 2">
    <name type="scientific">Stephania yunnanensis</name>
    <dbReference type="NCBI Taxonomy" id="152371"/>
    <lineage>
        <taxon>Eukaryota</taxon>
        <taxon>Viridiplantae</taxon>
        <taxon>Streptophyta</taxon>
        <taxon>Embryophyta</taxon>
        <taxon>Tracheophyta</taxon>
        <taxon>Spermatophyta</taxon>
        <taxon>Magnoliopsida</taxon>
        <taxon>Ranunculales</taxon>
        <taxon>Menispermaceae</taxon>
        <taxon>Menispermoideae</taxon>
        <taxon>Cissampelideae</taxon>
        <taxon>Stephania</taxon>
    </lineage>
</organism>
<comment type="caution">
    <text evidence="1">The sequence shown here is derived from an EMBL/GenBank/DDBJ whole genome shotgun (WGS) entry which is preliminary data.</text>
</comment>
<accession>A0AAP0E8W3</accession>
<reference evidence="1 2" key="1">
    <citation type="submission" date="2024-01" db="EMBL/GenBank/DDBJ databases">
        <title>Genome assemblies of Stephania.</title>
        <authorList>
            <person name="Yang L."/>
        </authorList>
    </citation>
    <scope>NUCLEOTIDE SEQUENCE [LARGE SCALE GENOMIC DNA]</scope>
    <source>
        <strain evidence="1">YNDBR</strain>
        <tissue evidence="1">Leaf</tissue>
    </source>
</reference>
<evidence type="ECO:0000313" key="1">
    <source>
        <dbReference type="EMBL" id="KAK9087545.1"/>
    </source>
</evidence>
<name>A0AAP0E8W3_9MAGN</name>
<keyword evidence="2" id="KW-1185">Reference proteome</keyword>
<gene>
    <name evidence="1" type="ORF">Syun_029939</name>
</gene>
<sequence length="156" mass="17550">MGEGDELLRNSDDKEIIACDLLLLENQLPMVVLDHVFGVCLGSVGWDGMGMPKADKKCIDRSDKHRYLPPVLFGPDCCHVHYSAQHSCHYMSGCLAYYLPRYSSWVVQSMVSEYVGLSLYYGLSLNKISKNKRNQDGAAGLEVEKFCQKLIELNLL</sequence>
<evidence type="ECO:0000313" key="2">
    <source>
        <dbReference type="Proteomes" id="UP001420932"/>
    </source>
</evidence>
<proteinExistence type="predicted"/>